<evidence type="ECO:0000256" key="5">
    <source>
        <dbReference type="ARBA" id="ARBA00022741"/>
    </source>
</evidence>
<evidence type="ECO:0000259" key="14">
    <source>
        <dbReference type="Pfam" id="PF10509"/>
    </source>
</evidence>
<dbReference type="FunFam" id="3.30.70.890:FF:000001">
    <property type="entry name" value="Galactokinase"/>
    <property type="match status" value="1"/>
</dbReference>
<feature type="domain" description="GHMP kinase C-terminal" evidence="13">
    <location>
        <begin position="287"/>
        <end position="368"/>
    </location>
</feature>
<keyword evidence="5" id="KW-0547">Nucleotide-binding</keyword>
<dbReference type="InterPro" id="IPR036554">
    <property type="entry name" value="GHMP_kinase_C_sf"/>
</dbReference>
<dbReference type="PRINTS" id="PR00959">
    <property type="entry name" value="MEVGALKINASE"/>
</dbReference>
<dbReference type="GO" id="GO:0005524">
    <property type="term" value="F:ATP binding"/>
    <property type="evidence" value="ECO:0007669"/>
    <property type="project" value="UniProtKB-UniRule"/>
</dbReference>
<dbReference type="InterPro" id="IPR006204">
    <property type="entry name" value="GHMP_kinase_N_dom"/>
</dbReference>
<dbReference type="InterPro" id="IPR006203">
    <property type="entry name" value="GHMP_knse_ATP-bd_CS"/>
</dbReference>
<keyword evidence="2" id="KW-0963">Cytoplasm</keyword>
<dbReference type="PROSITE" id="PS00106">
    <property type="entry name" value="GALACTOKINASE"/>
    <property type="match status" value="1"/>
</dbReference>
<dbReference type="InterPro" id="IPR020568">
    <property type="entry name" value="Ribosomal_Su5_D2-typ_SF"/>
</dbReference>
<protein>
    <recommendedName>
        <fullName evidence="11">Galactokinase</fullName>
        <ecNumber evidence="11">2.7.1.6</ecNumber>
    </recommendedName>
</protein>
<proteinExistence type="inferred from homology"/>
<evidence type="ECO:0000313" key="16">
    <source>
        <dbReference type="Proteomes" id="UP000198561"/>
    </source>
</evidence>
<keyword evidence="3" id="KW-0808">Transferase</keyword>
<evidence type="ECO:0000256" key="2">
    <source>
        <dbReference type="ARBA" id="ARBA00022490"/>
    </source>
</evidence>
<organism evidence="15 16">
    <name type="scientific">Chryseobacterium culicis</name>
    <dbReference type="NCBI Taxonomy" id="680127"/>
    <lineage>
        <taxon>Bacteria</taxon>
        <taxon>Pseudomonadati</taxon>
        <taxon>Bacteroidota</taxon>
        <taxon>Flavobacteriia</taxon>
        <taxon>Flavobacteriales</taxon>
        <taxon>Weeksellaceae</taxon>
        <taxon>Chryseobacterium group</taxon>
        <taxon>Chryseobacterium</taxon>
    </lineage>
</organism>
<dbReference type="STRING" id="680127.SAMN05421593_1879"/>
<dbReference type="NCBIfam" id="TIGR00131">
    <property type="entry name" value="gal_kin"/>
    <property type="match status" value="1"/>
</dbReference>
<dbReference type="SUPFAM" id="SSF55060">
    <property type="entry name" value="GHMP Kinase, C-terminal domain"/>
    <property type="match status" value="1"/>
</dbReference>
<dbReference type="SUPFAM" id="SSF54211">
    <property type="entry name" value="Ribosomal protein S5 domain 2-like"/>
    <property type="match status" value="1"/>
</dbReference>
<accession>A0A1H6H9Z5</accession>
<dbReference type="InterPro" id="IPR019741">
    <property type="entry name" value="Galactokinase_CS"/>
</dbReference>
<dbReference type="RefSeq" id="WP_317041028.1">
    <property type="nucleotide sequence ID" value="NZ_FNWQ01000002.1"/>
</dbReference>
<dbReference type="EMBL" id="FNWQ01000002">
    <property type="protein sequence ID" value="SEH32627.1"/>
    <property type="molecule type" value="Genomic_DNA"/>
</dbReference>
<dbReference type="PANTHER" id="PTHR10457">
    <property type="entry name" value="MEVALONATE KINASE/GALACTOKINASE"/>
    <property type="match status" value="1"/>
</dbReference>
<evidence type="ECO:0000256" key="11">
    <source>
        <dbReference type="NCBIfam" id="TIGR00131"/>
    </source>
</evidence>
<dbReference type="InterPro" id="IPR013750">
    <property type="entry name" value="GHMP_kinase_C_dom"/>
</dbReference>
<dbReference type="Pfam" id="PF10509">
    <property type="entry name" value="GalKase_gal_bdg"/>
    <property type="match status" value="1"/>
</dbReference>
<evidence type="ECO:0000256" key="9">
    <source>
        <dbReference type="ARBA" id="ARBA00023144"/>
    </source>
</evidence>
<evidence type="ECO:0000256" key="7">
    <source>
        <dbReference type="ARBA" id="ARBA00022840"/>
    </source>
</evidence>
<dbReference type="Pfam" id="PF08544">
    <property type="entry name" value="GHMP_kinases_C"/>
    <property type="match status" value="1"/>
</dbReference>
<feature type="domain" description="GHMP kinase N-terminal" evidence="12">
    <location>
        <begin position="97"/>
        <end position="185"/>
    </location>
</feature>
<comment type="similarity">
    <text evidence="1">Belongs to the GHMP kinase family. GalK subfamily.</text>
</comment>
<dbReference type="Gene3D" id="3.30.230.10">
    <property type="match status" value="1"/>
</dbReference>
<keyword evidence="8" id="KW-0460">Magnesium</keyword>
<dbReference type="InterPro" id="IPR019539">
    <property type="entry name" value="GalKase_N"/>
</dbReference>
<evidence type="ECO:0000256" key="3">
    <source>
        <dbReference type="ARBA" id="ARBA00022679"/>
    </source>
</evidence>
<keyword evidence="6 15" id="KW-0418">Kinase</keyword>
<keyword evidence="9" id="KW-0299">Galactose metabolism</keyword>
<dbReference type="InterPro" id="IPR014721">
    <property type="entry name" value="Ribsml_uS5_D2-typ_fold_subgr"/>
</dbReference>
<dbReference type="PRINTS" id="PR00473">
    <property type="entry name" value="GALCTOKINASE"/>
</dbReference>
<dbReference type="GO" id="GO:0005829">
    <property type="term" value="C:cytosol"/>
    <property type="evidence" value="ECO:0007669"/>
    <property type="project" value="TreeGrafter"/>
</dbReference>
<dbReference type="EC" id="2.7.1.6" evidence="11"/>
<reference evidence="15 16" key="1">
    <citation type="submission" date="2016-10" db="EMBL/GenBank/DDBJ databases">
        <authorList>
            <person name="de Groot N.N."/>
        </authorList>
    </citation>
    <scope>NUCLEOTIDE SEQUENCE [LARGE SCALE GENOMIC DNA]</scope>
    <source>
        <strain evidence="15 16">DSM 23031</strain>
    </source>
</reference>
<dbReference type="PROSITE" id="PS00627">
    <property type="entry name" value="GHMP_KINASES_ATP"/>
    <property type="match status" value="1"/>
</dbReference>
<dbReference type="FunFam" id="3.30.230.10:FF:000017">
    <property type="entry name" value="Galactokinase"/>
    <property type="match status" value="1"/>
</dbReference>
<evidence type="ECO:0000256" key="1">
    <source>
        <dbReference type="ARBA" id="ARBA00006566"/>
    </source>
</evidence>
<keyword evidence="10" id="KW-0119">Carbohydrate metabolism</keyword>
<dbReference type="PANTHER" id="PTHR10457:SF7">
    <property type="entry name" value="GALACTOKINASE-RELATED"/>
    <property type="match status" value="1"/>
</dbReference>
<keyword evidence="4" id="KW-0479">Metal-binding</keyword>
<dbReference type="GO" id="GO:0006012">
    <property type="term" value="P:galactose metabolic process"/>
    <property type="evidence" value="ECO:0007669"/>
    <property type="project" value="UniProtKB-UniRule"/>
</dbReference>
<sequence length="396" mass="44943">MDIHEHLLRPAIEKFKAEFGAEPERLFLSPGRINIIGEHVDYSDGFVLPAAIDRYICFAVRKTPQTNRCTIIAKDLGETYTFDITMKVKPVQQMWMNYMLGVLSQLQKPENQFCGLEIVLSSTIPMGAGLSSSAALECGFAYLLNELFDLQIPKKEIAVIGQKSEHAFAGVQCGIMDQFASVFGKENKVIMLDCHSLDYQYFDADLRGYSLLLFDSCVKHSHLTSGYNERRKDVEHGKKILWKSFPEIKKFRDFTLAMLDQVKEEMGAVSYKRCLYLLKEIKRVELAAKAISEGNIEHLGRLLTETHDGLSTEFEVSCKELDFLVENVLQQEGVLGARIMGGGFGGCSINLIRENKAEEVIKAISEKYLENFNIRMKVYHVKISDGIKEYINEYII</sequence>
<evidence type="ECO:0000259" key="12">
    <source>
        <dbReference type="Pfam" id="PF00288"/>
    </source>
</evidence>
<gene>
    <name evidence="15" type="ORF">SAMN05421593_1879</name>
</gene>
<dbReference type="InterPro" id="IPR006206">
    <property type="entry name" value="Mevalonate/galactokinase"/>
</dbReference>
<dbReference type="Pfam" id="PF00288">
    <property type="entry name" value="GHMP_kinases_N"/>
    <property type="match status" value="1"/>
</dbReference>
<keyword evidence="7" id="KW-0067">ATP-binding</keyword>
<dbReference type="InterPro" id="IPR000705">
    <property type="entry name" value="Galactokinase"/>
</dbReference>
<evidence type="ECO:0000256" key="4">
    <source>
        <dbReference type="ARBA" id="ARBA00022723"/>
    </source>
</evidence>
<name>A0A1H6H9Z5_CHRCI</name>
<dbReference type="Gene3D" id="3.30.70.890">
    <property type="entry name" value="GHMP kinase, C-terminal domain"/>
    <property type="match status" value="1"/>
</dbReference>
<dbReference type="GO" id="GO:0046872">
    <property type="term" value="F:metal ion binding"/>
    <property type="evidence" value="ECO:0007669"/>
    <property type="project" value="UniProtKB-KW"/>
</dbReference>
<dbReference type="AlphaFoldDB" id="A0A1H6H9Z5"/>
<evidence type="ECO:0000256" key="10">
    <source>
        <dbReference type="ARBA" id="ARBA00023277"/>
    </source>
</evidence>
<dbReference type="Proteomes" id="UP000198561">
    <property type="component" value="Unassembled WGS sequence"/>
</dbReference>
<evidence type="ECO:0000256" key="8">
    <source>
        <dbReference type="ARBA" id="ARBA00022842"/>
    </source>
</evidence>
<evidence type="ECO:0000313" key="15">
    <source>
        <dbReference type="EMBL" id="SEH32627.1"/>
    </source>
</evidence>
<evidence type="ECO:0000256" key="6">
    <source>
        <dbReference type="ARBA" id="ARBA00022777"/>
    </source>
</evidence>
<evidence type="ECO:0000259" key="13">
    <source>
        <dbReference type="Pfam" id="PF08544"/>
    </source>
</evidence>
<dbReference type="PIRSF" id="PIRSF000530">
    <property type="entry name" value="Galactokinase"/>
    <property type="match status" value="1"/>
</dbReference>
<dbReference type="GO" id="GO:0004335">
    <property type="term" value="F:galactokinase activity"/>
    <property type="evidence" value="ECO:0007669"/>
    <property type="project" value="UniProtKB-UniRule"/>
</dbReference>
<feature type="domain" description="Galactokinase N-terminal" evidence="14">
    <location>
        <begin position="13"/>
        <end position="62"/>
    </location>
</feature>